<dbReference type="InterPro" id="IPR013785">
    <property type="entry name" value="Aldolase_TIM"/>
</dbReference>
<gene>
    <name evidence="3" type="ORF">COY90_00975</name>
</gene>
<protein>
    <recommendedName>
        <fullName evidence="5">Ribulose-phosphate 3-epimerase</fullName>
    </recommendedName>
</protein>
<dbReference type="GO" id="GO:0016857">
    <property type="term" value="F:racemase and epimerase activity, acting on carbohydrates and derivatives"/>
    <property type="evidence" value="ECO:0007669"/>
    <property type="project" value="InterPro"/>
</dbReference>
<evidence type="ECO:0000256" key="1">
    <source>
        <dbReference type="ARBA" id="ARBA00022723"/>
    </source>
</evidence>
<name>A0A2M7QDS0_9BACT</name>
<dbReference type="PANTHER" id="PTHR11749">
    <property type="entry name" value="RIBULOSE-5-PHOSPHATE-3-EPIMERASE"/>
    <property type="match status" value="1"/>
</dbReference>
<organism evidence="3 4">
    <name type="scientific">Candidatus Roizmanbacteria bacterium CG_4_10_14_0_8_um_filter_39_9</name>
    <dbReference type="NCBI Taxonomy" id="1974829"/>
    <lineage>
        <taxon>Bacteria</taxon>
        <taxon>Candidatus Roizmaniibacteriota</taxon>
    </lineage>
</organism>
<feature type="non-terminal residue" evidence="3">
    <location>
        <position position="1"/>
    </location>
</feature>
<dbReference type="GO" id="GO:0005975">
    <property type="term" value="P:carbohydrate metabolic process"/>
    <property type="evidence" value="ECO:0007669"/>
    <property type="project" value="InterPro"/>
</dbReference>
<dbReference type="AlphaFoldDB" id="A0A2M7QDS0"/>
<dbReference type="SUPFAM" id="SSF51366">
    <property type="entry name" value="Ribulose-phoshate binding barrel"/>
    <property type="match status" value="1"/>
</dbReference>
<keyword evidence="1" id="KW-0479">Metal-binding</keyword>
<dbReference type="Pfam" id="PF00834">
    <property type="entry name" value="Ribul_P_3_epim"/>
    <property type="match status" value="1"/>
</dbReference>
<dbReference type="EMBL" id="PFLF01000028">
    <property type="protein sequence ID" value="PIY69369.1"/>
    <property type="molecule type" value="Genomic_DNA"/>
</dbReference>
<evidence type="ECO:0000313" key="4">
    <source>
        <dbReference type="Proteomes" id="UP000230108"/>
    </source>
</evidence>
<evidence type="ECO:0000313" key="3">
    <source>
        <dbReference type="EMBL" id="PIY69369.1"/>
    </source>
</evidence>
<keyword evidence="2" id="KW-0413">Isomerase</keyword>
<evidence type="ECO:0008006" key="5">
    <source>
        <dbReference type="Google" id="ProtNLM"/>
    </source>
</evidence>
<accession>A0A2M7QDS0</accession>
<dbReference type="Proteomes" id="UP000230108">
    <property type="component" value="Unassembled WGS sequence"/>
</dbReference>
<proteinExistence type="predicted"/>
<reference evidence="4" key="1">
    <citation type="submission" date="2017-09" db="EMBL/GenBank/DDBJ databases">
        <title>Depth-based differentiation of microbial function through sediment-hosted aquifers and enrichment of novel symbionts in the deep terrestrial subsurface.</title>
        <authorList>
            <person name="Probst A.J."/>
            <person name="Ladd B."/>
            <person name="Jarett J.K."/>
            <person name="Geller-Mcgrath D.E."/>
            <person name="Sieber C.M.K."/>
            <person name="Emerson J.B."/>
            <person name="Anantharaman K."/>
            <person name="Thomas B.C."/>
            <person name="Malmstrom R."/>
            <person name="Stieglmeier M."/>
            <person name="Klingl A."/>
            <person name="Woyke T."/>
            <person name="Ryan C.M."/>
            <person name="Banfield J.F."/>
        </authorList>
    </citation>
    <scope>NUCLEOTIDE SEQUENCE [LARGE SCALE GENOMIC DNA]</scope>
</reference>
<sequence length="233" mass="26218">KIKQKKNNMHIVPTLLEPTEGGLIYQLTRLSPFYNTFQIDIVDGKFAPNTTLDGAAVLCALKKLPIKLQNQLILDFHVMAIDYEKEIAVIKEIEGLVKVQNILLHVDLSPNYFLLASTFSSFTFGAVLNSEDNVRETMDHYNLSSLPIIQLMTVRVGFQGSPFIQQTLIKIEQLRNAGYMGQIFIDGSVNEETIPQVFSKKQRPNVLCVGSYLTHAQDLPARVEYLKAKAFSV</sequence>
<comment type="caution">
    <text evidence="3">The sequence shown here is derived from an EMBL/GenBank/DDBJ whole genome shotgun (WGS) entry which is preliminary data.</text>
</comment>
<evidence type="ECO:0000256" key="2">
    <source>
        <dbReference type="ARBA" id="ARBA00023235"/>
    </source>
</evidence>
<dbReference type="Gene3D" id="3.20.20.70">
    <property type="entry name" value="Aldolase class I"/>
    <property type="match status" value="1"/>
</dbReference>
<dbReference type="InterPro" id="IPR000056">
    <property type="entry name" value="Ribul_P_3_epim-like"/>
</dbReference>
<dbReference type="InterPro" id="IPR011060">
    <property type="entry name" value="RibuloseP-bd_barrel"/>
</dbReference>
<dbReference type="GO" id="GO:0046872">
    <property type="term" value="F:metal ion binding"/>
    <property type="evidence" value="ECO:0007669"/>
    <property type="project" value="UniProtKB-KW"/>
</dbReference>